<accession>A0A0M6YNU1</accession>
<sequence length="111" mass="12110">MEENTMGHEGLDTPRTTIERLEAALESMEALRRAAERKVIEFNGLTDEEIKAADLSQIQRELGKAVQSVVVEEGKASDAIRQQNSGGGIDFDAARASIRGRLDRIRTADGA</sequence>
<proteinExistence type="predicted"/>
<reference evidence="1" key="1">
    <citation type="submission" date="2015-07" db="EMBL/GenBank/DDBJ databases">
        <authorList>
            <person name="Noorani M."/>
        </authorList>
    </citation>
    <scope>NUCLEOTIDE SEQUENCE [LARGE SCALE GENOMIC DNA]</scope>
    <source>
        <strain evidence="1">CECT 7802</strain>
    </source>
</reference>
<dbReference type="RefSeq" id="WP_055086682.1">
    <property type="nucleotide sequence ID" value="NZ_CXSU01000012.1"/>
</dbReference>
<keyword evidence="2" id="KW-1185">Reference proteome</keyword>
<dbReference type="EMBL" id="CXSU01000012">
    <property type="protein sequence ID" value="CTQ50917.1"/>
    <property type="molecule type" value="Genomic_DNA"/>
</dbReference>
<evidence type="ECO:0000313" key="1">
    <source>
        <dbReference type="EMBL" id="CTQ50917.1"/>
    </source>
</evidence>
<gene>
    <name evidence="1" type="ORF">JDO7802_02948</name>
</gene>
<dbReference type="OrthoDB" id="7873197at2"/>
<protein>
    <submittedName>
        <fullName evidence="1">Uncharacterized protein</fullName>
    </submittedName>
</protein>
<evidence type="ECO:0000313" key="2">
    <source>
        <dbReference type="Proteomes" id="UP000049222"/>
    </source>
</evidence>
<organism evidence="1 2">
    <name type="scientific">Jannaschia donghaensis</name>
    <dbReference type="NCBI Taxonomy" id="420998"/>
    <lineage>
        <taxon>Bacteria</taxon>
        <taxon>Pseudomonadati</taxon>
        <taxon>Pseudomonadota</taxon>
        <taxon>Alphaproteobacteria</taxon>
        <taxon>Rhodobacterales</taxon>
        <taxon>Roseobacteraceae</taxon>
        <taxon>Jannaschia</taxon>
    </lineage>
</organism>
<name>A0A0M6YNU1_9RHOB</name>
<dbReference type="Proteomes" id="UP000049222">
    <property type="component" value="Unassembled WGS sequence"/>
</dbReference>
<dbReference type="AlphaFoldDB" id="A0A0M6YNU1"/>